<organism evidence="1 2">
    <name type="scientific">Oryzihumus leptocrescens</name>
    <dbReference type="NCBI Taxonomy" id="297536"/>
    <lineage>
        <taxon>Bacteria</taxon>
        <taxon>Bacillati</taxon>
        <taxon>Actinomycetota</taxon>
        <taxon>Actinomycetes</taxon>
        <taxon>Micrococcales</taxon>
        <taxon>Intrasporangiaceae</taxon>
        <taxon>Oryzihumus</taxon>
    </lineage>
</organism>
<proteinExistence type="predicted"/>
<evidence type="ECO:0008006" key="3">
    <source>
        <dbReference type="Google" id="ProtNLM"/>
    </source>
</evidence>
<evidence type="ECO:0000313" key="1">
    <source>
        <dbReference type="EMBL" id="TQL56963.1"/>
    </source>
</evidence>
<accession>A0A542Z9I1</accession>
<dbReference type="RefSeq" id="WP_141790317.1">
    <property type="nucleotide sequence ID" value="NZ_BAAAKX010000015.1"/>
</dbReference>
<keyword evidence="2" id="KW-1185">Reference proteome</keyword>
<protein>
    <recommendedName>
        <fullName evidence="3">Chemotaxis phosphatase CheX-like domain-containing protein</fullName>
    </recommendedName>
</protein>
<dbReference type="Proteomes" id="UP000319514">
    <property type="component" value="Unassembled WGS sequence"/>
</dbReference>
<sequence>MTILPPPKRIRDLFADLLGRDVDISPCLEPVVPTLIRPCAIGVYVTDDIKTGAVVCADLELVARAGAALSLVPRAGADAAIEGRYIQQNLLDNFAEVINVFAGLFNVPNAPHLKLYSVVAPDETPPADLVPLVRRVTRRVDLRLAIDGYGLGHLAVVLPN</sequence>
<dbReference type="EMBL" id="VFOQ01000002">
    <property type="protein sequence ID" value="TQL56963.1"/>
    <property type="molecule type" value="Genomic_DNA"/>
</dbReference>
<name>A0A542Z9I1_9MICO</name>
<comment type="caution">
    <text evidence="1">The sequence shown here is derived from an EMBL/GenBank/DDBJ whole genome shotgun (WGS) entry which is preliminary data.</text>
</comment>
<dbReference type="OrthoDB" id="5244255at2"/>
<evidence type="ECO:0000313" key="2">
    <source>
        <dbReference type="Proteomes" id="UP000319514"/>
    </source>
</evidence>
<dbReference type="AlphaFoldDB" id="A0A542Z9I1"/>
<gene>
    <name evidence="1" type="ORF">FB474_3731</name>
</gene>
<reference evidence="1 2" key="1">
    <citation type="submission" date="2019-06" db="EMBL/GenBank/DDBJ databases">
        <title>Sequencing the genomes of 1000 actinobacteria strains.</title>
        <authorList>
            <person name="Klenk H.-P."/>
        </authorList>
    </citation>
    <scope>NUCLEOTIDE SEQUENCE [LARGE SCALE GENOMIC DNA]</scope>
    <source>
        <strain evidence="1 2">DSM 18082</strain>
    </source>
</reference>